<organism evidence="2 3">
    <name type="scientific">Vigna mungo</name>
    <name type="common">Black gram</name>
    <name type="synonym">Phaseolus mungo</name>
    <dbReference type="NCBI Taxonomy" id="3915"/>
    <lineage>
        <taxon>Eukaryota</taxon>
        <taxon>Viridiplantae</taxon>
        <taxon>Streptophyta</taxon>
        <taxon>Embryophyta</taxon>
        <taxon>Tracheophyta</taxon>
        <taxon>Spermatophyta</taxon>
        <taxon>Magnoliopsida</taxon>
        <taxon>eudicotyledons</taxon>
        <taxon>Gunneridae</taxon>
        <taxon>Pentapetalae</taxon>
        <taxon>rosids</taxon>
        <taxon>fabids</taxon>
        <taxon>Fabales</taxon>
        <taxon>Fabaceae</taxon>
        <taxon>Papilionoideae</taxon>
        <taxon>50 kb inversion clade</taxon>
        <taxon>NPAAA clade</taxon>
        <taxon>indigoferoid/millettioid clade</taxon>
        <taxon>Phaseoleae</taxon>
        <taxon>Vigna</taxon>
    </lineage>
</organism>
<dbReference type="EMBL" id="CP144697">
    <property type="protein sequence ID" value="WVZ16004.1"/>
    <property type="molecule type" value="Genomic_DNA"/>
</dbReference>
<dbReference type="InterPro" id="IPR055294">
    <property type="entry name" value="FBL60-like"/>
</dbReference>
<dbReference type="InterPro" id="IPR036047">
    <property type="entry name" value="F-box-like_dom_sf"/>
</dbReference>
<name>A0AAQ3NTY3_VIGMU</name>
<evidence type="ECO:0000259" key="1">
    <source>
        <dbReference type="PROSITE" id="PS50181"/>
    </source>
</evidence>
<evidence type="ECO:0000313" key="3">
    <source>
        <dbReference type="Proteomes" id="UP001374535"/>
    </source>
</evidence>
<proteinExistence type="predicted"/>
<dbReference type="Pfam" id="PF00646">
    <property type="entry name" value="F-box"/>
    <property type="match status" value="1"/>
</dbReference>
<feature type="domain" description="F-box" evidence="1">
    <location>
        <begin position="2"/>
        <end position="57"/>
    </location>
</feature>
<dbReference type="SUPFAM" id="SSF81383">
    <property type="entry name" value="F-box domain"/>
    <property type="match status" value="1"/>
</dbReference>
<reference evidence="2 3" key="1">
    <citation type="journal article" date="2023" name="Life. Sci Alliance">
        <title>Evolutionary insights into 3D genome organization and epigenetic landscape of Vigna mungo.</title>
        <authorList>
            <person name="Junaid A."/>
            <person name="Singh B."/>
            <person name="Bhatia S."/>
        </authorList>
    </citation>
    <scope>NUCLEOTIDE SEQUENCE [LARGE SCALE GENOMIC DNA]</scope>
    <source>
        <strain evidence="2">Urdbean</strain>
    </source>
</reference>
<dbReference type="Proteomes" id="UP001374535">
    <property type="component" value="Chromosome 4"/>
</dbReference>
<evidence type="ECO:0000313" key="2">
    <source>
        <dbReference type="EMBL" id="WVZ16004.1"/>
    </source>
</evidence>
<gene>
    <name evidence="2" type="ORF">V8G54_013570</name>
</gene>
<sequence>MVDLISSLPHEIICYVLSFLPSQQVFATSVLSKSWNLLWRSVPSLDFDTDIEDFRHLNHQKIFNAVYSSVYSFLVGRGDKPFYRIRLRCYPSIDITESIKTQIRTAVSGSDRVEILDLKCDWDIVIPSMVFSFKTLVELKLEDITIEDMSFVDLSLLKILHLKCIISPIEIDVSQLLFFSGCPNLEVLEVFEVWHLDCETKRKFIRLSKLVRVSTDEPLLPLEIFKDVEVLKFYYVMHVRFITFYLEREKSSTSIESDPEVGFGLGSAQSLSQASKSCHLDS</sequence>
<dbReference type="PANTHER" id="PTHR31293">
    <property type="entry name" value="RNI-LIKE SUPERFAMILY PROTEIN"/>
    <property type="match status" value="1"/>
</dbReference>
<protein>
    <recommendedName>
        <fullName evidence="1">F-box domain-containing protein</fullName>
    </recommendedName>
</protein>
<dbReference type="AlphaFoldDB" id="A0AAQ3NTY3"/>
<dbReference type="PANTHER" id="PTHR31293:SF12">
    <property type="entry name" value="RNI-LIKE SUPERFAMILY PROTEIN"/>
    <property type="match status" value="1"/>
</dbReference>
<dbReference type="Gene3D" id="1.20.1280.50">
    <property type="match status" value="1"/>
</dbReference>
<dbReference type="PROSITE" id="PS50181">
    <property type="entry name" value="FBOX"/>
    <property type="match status" value="1"/>
</dbReference>
<dbReference type="SUPFAM" id="SSF52047">
    <property type="entry name" value="RNI-like"/>
    <property type="match status" value="1"/>
</dbReference>
<dbReference type="SMART" id="SM00256">
    <property type="entry name" value="FBOX"/>
    <property type="match status" value="1"/>
</dbReference>
<dbReference type="InterPro" id="IPR001810">
    <property type="entry name" value="F-box_dom"/>
</dbReference>
<keyword evidence="3" id="KW-1185">Reference proteome</keyword>
<accession>A0AAQ3NTY3</accession>